<protein>
    <submittedName>
        <fullName evidence="1">Cation transport regulator ChaB</fullName>
    </submittedName>
</protein>
<gene>
    <name evidence="1" type="primary">chaB_2</name>
    <name evidence="1" type="ORF">NMY3_03703</name>
</gene>
<dbReference type="Proteomes" id="UP000058925">
    <property type="component" value="Chromosome"/>
</dbReference>
<dbReference type="EMBL" id="CP012850">
    <property type="protein sequence ID" value="ALI37885.1"/>
    <property type="molecule type" value="Genomic_DNA"/>
</dbReference>
<dbReference type="InterPro" id="IPR037205">
    <property type="entry name" value="ChaB_sf"/>
</dbReference>
<dbReference type="KEGG" id="taa:NMY3_03703"/>
<dbReference type="Pfam" id="PF06150">
    <property type="entry name" value="ChaB"/>
    <property type="match status" value="1"/>
</dbReference>
<dbReference type="SUPFAM" id="SSF140376">
    <property type="entry name" value="ChaB-like"/>
    <property type="match status" value="1"/>
</dbReference>
<dbReference type="AlphaFoldDB" id="A0A654M325"/>
<dbReference type="Gene3D" id="1.10.1740.70">
    <property type="entry name" value="ChaB"/>
    <property type="match status" value="1"/>
</dbReference>
<accession>A0A654M325</accession>
<sequence>MLLIFIDRSTQKVIFFDAVFIFFYPVMNMANRKNNDDSGLSEATEKRIDDLPKHAQHIFKKAHASAIKEYKDPDKRREGKKVSAEEVAHKVAWSAVKKEYEKKGDEWVKKDD</sequence>
<organism evidence="1 2">
    <name type="scientific">Candidatus Nitrosocosmicus oleophilus</name>
    <dbReference type="NCBI Taxonomy" id="1353260"/>
    <lineage>
        <taxon>Archaea</taxon>
        <taxon>Nitrososphaerota</taxon>
        <taxon>Nitrososphaeria</taxon>
        <taxon>Nitrososphaerales</taxon>
        <taxon>Nitrososphaeraceae</taxon>
        <taxon>Candidatus Nitrosocosmicus</taxon>
    </lineage>
</organism>
<evidence type="ECO:0000313" key="1">
    <source>
        <dbReference type="EMBL" id="ALI37885.1"/>
    </source>
</evidence>
<evidence type="ECO:0000313" key="2">
    <source>
        <dbReference type="Proteomes" id="UP000058925"/>
    </source>
</evidence>
<reference evidence="2" key="1">
    <citation type="submission" date="2015-10" db="EMBL/GenBank/DDBJ databases">
        <title>Niche specialization of a soil ammonia-oxidizing archaeon, Candidatus Nitrosocosmicus oleophilus.</title>
        <authorList>
            <person name="Jung M.-Y."/>
            <person name="Rhee S.-K."/>
        </authorList>
    </citation>
    <scope>NUCLEOTIDE SEQUENCE [LARGE SCALE GENOMIC DNA]</scope>
    <source>
        <strain evidence="2">MY3</strain>
    </source>
</reference>
<keyword evidence="2" id="KW-1185">Reference proteome</keyword>
<dbReference type="InterPro" id="IPR009317">
    <property type="entry name" value="ChaB"/>
</dbReference>
<name>A0A654M325_9ARCH</name>
<proteinExistence type="predicted"/>